<dbReference type="GO" id="GO:0047804">
    <property type="term" value="F:cysteine-S-conjugate beta-lyase activity"/>
    <property type="evidence" value="ECO:0007669"/>
    <property type="project" value="InterPro"/>
</dbReference>
<dbReference type="InterPro" id="IPR006233">
    <property type="entry name" value="Cys_b_lyase_bac"/>
</dbReference>
<proteinExistence type="inferred from homology"/>
<dbReference type="Gene3D" id="3.90.1150.10">
    <property type="entry name" value="Aspartate Aminotransferase, domain 1"/>
    <property type="match status" value="1"/>
</dbReference>
<reference evidence="6 7" key="1">
    <citation type="submission" date="2019-03" db="EMBL/GenBank/DDBJ databases">
        <authorList>
            <consortium name="Pathogen Informatics"/>
        </authorList>
    </citation>
    <scope>NUCLEOTIDE SEQUENCE [LARGE SCALE GENOMIC DNA]</scope>
    <source>
        <strain evidence="6 7">NCTC12993</strain>
    </source>
</reference>
<dbReference type="InterPro" id="IPR000277">
    <property type="entry name" value="Cys/Met-Metab_PyrdxlP-dep_enz"/>
</dbReference>
<dbReference type="EC" id="4.4.1.8" evidence="6"/>
<keyword evidence="7" id="KW-1185">Reference proteome</keyword>
<evidence type="ECO:0000256" key="5">
    <source>
        <dbReference type="RuleBase" id="RU362118"/>
    </source>
</evidence>
<dbReference type="PANTHER" id="PTHR43500">
    <property type="entry name" value="CYSTATHIONINE BETA-LYASE-RELATED"/>
    <property type="match status" value="1"/>
</dbReference>
<evidence type="ECO:0000256" key="2">
    <source>
        <dbReference type="ARBA" id="ARBA00009077"/>
    </source>
</evidence>
<keyword evidence="4 6" id="KW-0456">Lyase</keyword>
<dbReference type="InterPro" id="IPR015424">
    <property type="entry name" value="PyrdxlP-dep_Trfase"/>
</dbReference>
<dbReference type="GO" id="GO:0019450">
    <property type="term" value="P:L-cysteine catabolic process to pyruvate"/>
    <property type="evidence" value="ECO:0007669"/>
    <property type="project" value="TreeGrafter"/>
</dbReference>
<gene>
    <name evidence="6" type="primary">metC_3</name>
    <name evidence="6" type="ORF">NCTC12993_03053</name>
</gene>
<comment type="cofactor">
    <cofactor evidence="1 5">
        <name>pyridoxal 5'-phosphate</name>
        <dbReference type="ChEBI" id="CHEBI:597326"/>
    </cofactor>
</comment>
<comment type="similarity">
    <text evidence="2 5">Belongs to the trans-sulfuration enzymes family.</text>
</comment>
<evidence type="ECO:0000256" key="1">
    <source>
        <dbReference type="ARBA" id="ARBA00001933"/>
    </source>
</evidence>
<evidence type="ECO:0000313" key="7">
    <source>
        <dbReference type="Proteomes" id="UP000401081"/>
    </source>
</evidence>
<keyword evidence="3 5" id="KW-0663">Pyridoxal phosphate</keyword>
<evidence type="ECO:0000256" key="3">
    <source>
        <dbReference type="ARBA" id="ARBA00022898"/>
    </source>
</evidence>
<dbReference type="GO" id="GO:0019346">
    <property type="term" value="P:transsulfuration"/>
    <property type="evidence" value="ECO:0007669"/>
    <property type="project" value="InterPro"/>
</dbReference>
<name>A0A485ATQ0_KLUCR</name>
<dbReference type="InterPro" id="IPR015422">
    <property type="entry name" value="PyrdxlP-dep_Trfase_small"/>
</dbReference>
<protein>
    <submittedName>
        <fullName evidence="6">Cystathionine beta-lyase metC</fullName>
        <ecNumber evidence="6">4.4.1.8</ecNumber>
    </submittedName>
</protein>
<dbReference type="Proteomes" id="UP000401081">
    <property type="component" value="Unassembled WGS sequence"/>
</dbReference>
<evidence type="ECO:0000313" key="6">
    <source>
        <dbReference type="EMBL" id="VFS64042.1"/>
    </source>
</evidence>
<sequence length="137" mass="15464">MHIRLKEAEKRGLEMAHWLKSRPEVLKVLHPALPECPGHGDLETRFHRLLGAVLLVLQPEYTKACIANMLDNMGIFGMGYSWGGFESLIIPFNCADYRTATTWQPGGLTLRLQIGLEDMDDLKNDLAEGFDRLRSAL</sequence>
<evidence type="ECO:0000256" key="4">
    <source>
        <dbReference type="ARBA" id="ARBA00023239"/>
    </source>
</evidence>
<organism evidence="6 7">
    <name type="scientific">Kluyvera cryocrescens</name>
    <name type="common">Kluyvera citrophila</name>
    <dbReference type="NCBI Taxonomy" id="580"/>
    <lineage>
        <taxon>Bacteria</taxon>
        <taxon>Pseudomonadati</taxon>
        <taxon>Pseudomonadota</taxon>
        <taxon>Gammaproteobacteria</taxon>
        <taxon>Enterobacterales</taxon>
        <taxon>Enterobacteriaceae</taxon>
        <taxon>Kluyvera</taxon>
    </lineage>
</organism>
<dbReference type="PANTHER" id="PTHR43500:SF1">
    <property type="entry name" value="CYSTATHIONINE BETA-LYASE-RELATED"/>
    <property type="match status" value="1"/>
</dbReference>
<dbReference type="SUPFAM" id="SSF53383">
    <property type="entry name" value="PLP-dependent transferases"/>
    <property type="match status" value="1"/>
</dbReference>
<dbReference type="Pfam" id="PF01053">
    <property type="entry name" value="Cys_Met_Meta_PP"/>
    <property type="match status" value="1"/>
</dbReference>
<dbReference type="AlphaFoldDB" id="A0A485ATQ0"/>
<accession>A0A485ATQ0</accession>
<dbReference type="EMBL" id="CAADJD010000018">
    <property type="protein sequence ID" value="VFS64042.1"/>
    <property type="molecule type" value="Genomic_DNA"/>
</dbReference>
<dbReference type="GO" id="GO:0030170">
    <property type="term" value="F:pyridoxal phosphate binding"/>
    <property type="evidence" value="ECO:0007669"/>
    <property type="project" value="InterPro"/>
</dbReference>